<accession>A0AAV7JV77</accession>
<protein>
    <submittedName>
        <fullName evidence="2">Uncharacterized protein</fullName>
    </submittedName>
</protein>
<dbReference type="PANTHER" id="PTHR31449">
    <property type="entry name" value="UPF0598 PROTEIN C8ORF82"/>
    <property type="match status" value="1"/>
</dbReference>
<evidence type="ECO:0000313" key="2">
    <source>
        <dbReference type="EMBL" id="KAI6652643.1"/>
    </source>
</evidence>
<dbReference type="InterPro" id="IPR028108">
    <property type="entry name" value="DUF4505"/>
</dbReference>
<proteinExistence type="inferred from homology"/>
<dbReference type="Pfam" id="PF14956">
    <property type="entry name" value="DUF4505"/>
    <property type="match status" value="1"/>
</dbReference>
<comment type="caution">
    <text evidence="2">The sequence shown here is derived from an EMBL/GenBank/DDBJ whole genome shotgun (WGS) entry which is preliminary data.</text>
</comment>
<gene>
    <name evidence="2" type="ORF">LOD99_4428</name>
</gene>
<comment type="similarity">
    <text evidence="1">Belongs to the UPF0598 family.</text>
</comment>
<evidence type="ECO:0000313" key="3">
    <source>
        <dbReference type="Proteomes" id="UP001165289"/>
    </source>
</evidence>
<sequence length="226" mass="26285">MFRLTVRTIYDRFCVRKFATYKQGHSPFPDTREYFYFVNHQGQLFLDDTRVKNFITSFKDEKFLSLLFSRMKMNNTERWKQDFPFLYICAGENNYIRCDDLPIVFTQIYTKTGNELSLVDLQSLVQFDSNTDYFLSYGSYKGRLRVKFNPSSLCMHPDNGRLYHSGPERVGGVGLIKSALADELSSFFVYKADNKSPTHFKNNSTGELIPLTNEILPLISQLSNCV</sequence>
<keyword evidence="3" id="KW-1185">Reference proteome</keyword>
<name>A0AAV7JV77_9METZ</name>
<organism evidence="2 3">
    <name type="scientific">Oopsacas minuta</name>
    <dbReference type="NCBI Taxonomy" id="111878"/>
    <lineage>
        <taxon>Eukaryota</taxon>
        <taxon>Metazoa</taxon>
        <taxon>Porifera</taxon>
        <taxon>Hexactinellida</taxon>
        <taxon>Hexasterophora</taxon>
        <taxon>Lyssacinosida</taxon>
        <taxon>Leucopsacidae</taxon>
        <taxon>Oopsacas</taxon>
    </lineage>
</organism>
<dbReference type="AlphaFoldDB" id="A0AAV7JV77"/>
<dbReference type="EMBL" id="JAKMXF010000298">
    <property type="protein sequence ID" value="KAI6652643.1"/>
    <property type="molecule type" value="Genomic_DNA"/>
</dbReference>
<dbReference type="PANTHER" id="PTHR31449:SF3">
    <property type="entry name" value="UPF0598 PROTEIN C8ORF82"/>
    <property type="match status" value="1"/>
</dbReference>
<evidence type="ECO:0000256" key="1">
    <source>
        <dbReference type="ARBA" id="ARBA00006322"/>
    </source>
</evidence>
<reference evidence="2 3" key="1">
    <citation type="journal article" date="2023" name="BMC Biol.">
        <title>The compact genome of the sponge Oopsacas minuta (Hexactinellida) is lacking key metazoan core genes.</title>
        <authorList>
            <person name="Santini S."/>
            <person name="Schenkelaars Q."/>
            <person name="Jourda C."/>
            <person name="Duchesne M."/>
            <person name="Belahbib H."/>
            <person name="Rocher C."/>
            <person name="Selva M."/>
            <person name="Riesgo A."/>
            <person name="Vervoort M."/>
            <person name="Leys S.P."/>
            <person name="Kodjabachian L."/>
            <person name="Le Bivic A."/>
            <person name="Borchiellini C."/>
            <person name="Claverie J.M."/>
            <person name="Renard E."/>
        </authorList>
    </citation>
    <scope>NUCLEOTIDE SEQUENCE [LARGE SCALE GENOMIC DNA]</scope>
    <source>
        <strain evidence="2">SPO-2</strain>
    </source>
</reference>
<dbReference type="Proteomes" id="UP001165289">
    <property type="component" value="Unassembled WGS sequence"/>
</dbReference>